<dbReference type="AlphaFoldDB" id="A0A0D3BP12"/>
<dbReference type="PANTHER" id="PTHR31469:SF17">
    <property type="entry name" value="PLANT_PROTEIN"/>
    <property type="match status" value="1"/>
</dbReference>
<protein>
    <recommendedName>
        <fullName evidence="3">O-fucosyltransferase family protein</fullName>
    </recommendedName>
</protein>
<evidence type="ECO:0000313" key="1">
    <source>
        <dbReference type="EnsemblPlants" id="Bo4g012980.1"/>
    </source>
</evidence>
<dbReference type="Gramene" id="Bo4g012980.1">
    <property type="protein sequence ID" value="Bo4g012980.1"/>
    <property type="gene ID" value="Bo4g012980"/>
</dbReference>
<sequence>MATMSKTHRSKPTHGSKRLVLLSLLAAAALLLLLFSSSFSTRGSGLVDYFSRSSRTKRQHSLSDKYLYWGDRVDCPGKNCESCAGLGHQESSLRCALEEAMFLNRTFVMPSRMCINPIHNKKGLLNGSDNESWEVSSCAMESLYDVDLISEKIPVILDDSETWHIVLSTGMKLKERGIAHVSGASRRELNDSSHYANLLLINRTASPLAWFVECKDRIDRSNVMLPYSFLPSMAAPRLRNAAEKIKAQLGDYDAIHVRRGDKLKTRKDRFNVGRTQFPHLDRDTRPEFIMSRIQKQPPGRTLYIGSNERTPGFFSPLSARYKVAYSSNFSEILDPIIENNYQLFMVERLVMMCAKTFFKTFREYETDLTLTDDPKKNKNWEIPVYTMDQDKEELKTTH</sequence>
<reference evidence="1 2" key="1">
    <citation type="journal article" date="2014" name="Genome Biol.">
        <title>Transcriptome and methylome profiling reveals relics of genome dominance in the mesopolyploid Brassica oleracea.</title>
        <authorList>
            <person name="Parkin I.A."/>
            <person name="Koh C."/>
            <person name="Tang H."/>
            <person name="Robinson S.J."/>
            <person name="Kagale S."/>
            <person name="Clarke W.E."/>
            <person name="Town C.D."/>
            <person name="Nixon J."/>
            <person name="Krishnakumar V."/>
            <person name="Bidwell S.L."/>
            <person name="Denoeud F."/>
            <person name="Belcram H."/>
            <person name="Links M.G."/>
            <person name="Just J."/>
            <person name="Clarke C."/>
            <person name="Bender T."/>
            <person name="Huebert T."/>
            <person name="Mason A.S."/>
            <person name="Pires J.C."/>
            <person name="Barker G."/>
            <person name="Moore J."/>
            <person name="Walley P.G."/>
            <person name="Manoli S."/>
            <person name="Batley J."/>
            <person name="Edwards D."/>
            <person name="Nelson M.N."/>
            <person name="Wang X."/>
            <person name="Paterson A.H."/>
            <person name="King G."/>
            <person name="Bancroft I."/>
            <person name="Chalhoub B."/>
            <person name="Sharpe A.G."/>
        </authorList>
    </citation>
    <scope>NUCLEOTIDE SEQUENCE</scope>
    <source>
        <strain evidence="1 2">cv. TO1000</strain>
    </source>
</reference>
<evidence type="ECO:0000313" key="2">
    <source>
        <dbReference type="Proteomes" id="UP000032141"/>
    </source>
</evidence>
<dbReference type="GeneID" id="106340065"/>
<reference evidence="1" key="2">
    <citation type="submission" date="2015-03" db="UniProtKB">
        <authorList>
            <consortium name="EnsemblPlants"/>
        </authorList>
    </citation>
    <scope>IDENTIFICATION</scope>
</reference>
<organism evidence="1 2">
    <name type="scientific">Brassica oleracea var. oleracea</name>
    <dbReference type="NCBI Taxonomy" id="109376"/>
    <lineage>
        <taxon>Eukaryota</taxon>
        <taxon>Viridiplantae</taxon>
        <taxon>Streptophyta</taxon>
        <taxon>Embryophyta</taxon>
        <taxon>Tracheophyta</taxon>
        <taxon>Spermatophyta</taxon>
        <taxon>Magnoliopsida</taxon>
        <taxon>eudicotyledons</taxon>
        <taxon>Gunneridae</taxon>
        <taxon>Pentapetalae</taxon>
        <taxon>rosids</taxon>
        <taxon>malvids</taxon>
        <taxon>Brassicales</taxon>
        <taxon>Brassicaceae</taxon>
        <taxon>Brassiceae</taxon>
        <taxon>Brassica</taxon>
    </lineage>
</organism>
<dbReference type="OrthoDB" id="1903705at2759"/>
<dbReference type="KEGG" id="boe:106340065"/>
<dbReference type="STRING" id="109376.A0A0D3BP12"/>
<dbReference type="RefSeq" id="XP_013634387.1">
    <property type="nucleotide sequence ID" value="XM_013778933.1"/>
</dbReference>
<dbReference type="PANTHER" id="PTHR31469">
    <property type="entry name" value="OS07G0633600 PROTEIN"/>
    <property type="match status" value="1"/>
</dbReference>
<dbReference type="Proteomes" id="UP000032141">
    <property type="component" value="Chromosome C4"/>
</dbReference>
<name>A0A0D3BP12_BRAOL</name>
<keyword evidence="2" id="KW-1185">Reference proteome</keyword>
<accession>A0A0D3BP12</accession>
<dbReference type="EnsemblPlants" id="Bo4g012980.1">
    <property type="protein sequence ID" value="Bo4g012980.1"/>
    <property type="gene ID" value="Bo4g012980"/>
</dbReference>
<dbReference type="HOGENOM" id="CLU_054652_0_0_1"/>
<dbReference type="OMA" id="IRYKVAY"/>
<dbReference type="eggNOG" id="ENOG502QS14">
    <property type="taxonomic scope" value="Eukaryota"/>
</dbReference>
<dbReference type="GO" id="GO:0005794">
    <property type="term" value="C:Golgi apparatus"/>
    <property type="evidence" value="ECO:0007669"/>
    <property type="project" value="TreeGrafter"/>
</dbReference>
<evidence type="ECO:0008006" key="3">
    <source>
        <dbReference type="Google" id="ProtNLM"/>
    </source>
</evidence>
<proteinExistence type="predicted"/>